<organism evidence="1 2">
    <name type="scientific">Draconibacterium orientale</name>
    <dbReference type="NCBI Taxonomy" id="1168034"/>
    <lineage>
        <taxon>Bacteria</taxon>
        <taxon>Pseudomonadati</taxon>
        <taxon>Bacteroidota</taxon>
        <taxon>Bacteroidia</taxon>
        <taxon>Marinilabiliales</taxon>
        <taxon>Prolixibacteraceae</taxon>
        <taxon>Draconibacterium</taxon>
    </lineage>
</organism>
<name>A0A1I0JIP9_9BACT</name>
<reference evidence="1 2" key="1">
    <citation type="submission" date="2016-10" db="EMBL/GenBank/DDBJ databases">
        <authorList>
            <person name="de Groot N.N."/>
        </authorList>
    </citation>
    <scope>NUCLEOTIDE SEQUENCE [LARGE SCALE GENOMIC DNA]</scope>
    <source>
        <strain evidence="1 2">DSM 25947</strain>
    </source>
</reference>
<dbReference type="AlphaFoldDB" id="A0A1I0JIP9"/>
<dbReference type="EMBL" id="FOHT01000044">
    <property type="protein sequence ID" value="SEU09952.1"/>
    <property type="molecule type" value="Genomic_DNA"/>
</dbReference>
<accession>A0A1I0JIP9</accession>
<sequence length="42" mass="4934">MEIAVKFRPEEPINFDHLFFAGRFKSNYLALGCNKSHFQRSS</sequence>
<gene>
    <name evidence="1" type="ORF">SAMN05444285_1449</name>
</gene>
<dbReference type="Proteomes" id="UP000181981">
    <property type="component" value="Unassembled WGS sequence"/>
</dbReference>
<protein>
    <submittedName>
        <fullName evidence="1">Uncharacterized protein</fullName>
    </submittedName>
</protein>
<evidence type="ECO:0000313" key="1">
    <source>
        <dbReference type="EMBL" id="SEU09952.1"/>
    </source>
</evidence>
<evidence type="ECO:0000313" key="2">
    <source>
        <dbReference type="Proteomes" id="UP000181981"/>
    </source>
</evidence>
<proteinExistence type="predicted"/>